<organism evidence="6 7">
    <name type="scientific">Malikia spinosa</name>
    <dbReference type="NCBI Taxonomy" id="86180"/>
    <lineage>
        <taxon>Bacteria</taxon>
        <taxon>Pseudomonadati</taxon>
        <taxon>Pseudomonadota</taxon>
        <taxon>Betaproteobacteria</taxon>
        <taxon>Burkholderiales</taxon>
        <taxon>Comamonadaceae</taxon>
        <taxon>Malikia</taxon>
    </lineage>
</organism>
<evidence type="ECO:0000256" key="1">
    <source>
        <dbReference type="ARBA" id="ARBA00004613"/>
    </source>
</evidence>
<dbReference type="InterPro" id="IPR011049">
    <property type="entry name" value="Serralysin-like_metalloprot_C"/>
</dbReference>
<dbReference type="AlphaFoldDB" id="A0A7C9MWP7"/>
<dbReference type="InterPro" id="IPR013858">
    <property type="entry name" value="Peptidase_M10B_C"/>
</dbReference>
<dbReference type="InterPro" id="IPR043824">
    <property type="entry name" value="DUF5801"/>
</dbReference>
<evidence type="ECO:0000313" key="7">
    <source>
        <dbReference type="Proteomes" id="UP000481947"/>
    </source>
</evidence>
<dbReference type="GO" id="GO:0005509">
    <property type="term" value="F:calcium ion binding"/>
    <property type="evidence" value="ECO:0007669"/>
    <property type="project" value="InterPro"/>
</dbReference>
<dbReference type="Pfam" id="PF19116">
    <property type="entry name" value="DUF5801"/>
    <property type="match status" value="2"/>
</dbReference>
<dbReference type="RefSeq" id="WP_161126293.1">
    <property type="nucleotide sequence ID" value="NZ_VYSB01000028.1"/>
</dbReference>
<accession>A0A7C9MWP7</accession>
<evidence type="ECO:0000259" key="5">
    <source>
        <dbReference type="Pfam" id="PF19116"/>
    </source>
</evidence>
<feature type="domain" description="DUF5801" evidence="5">
    <location>
        <begin position="50"/>
        <end position="194"/>
    </location>
</feature>
<keyword evidence="3" id="KW-0677">Repeat</keyword>
<dbReference type="NCBIfam" id="TIGR03661">
    <property type="entry name" value="T1SS_VCA0849"/>
    <property type="match status" value="1"/>
</dbReference>
<dbReference type="SUPFAM" id="SSF51120">
    <property type="entry name" value="beta-Roll"/>
    <property type="match status" value="1"/>
</dbReference>
<evidence type="ECO:0000256" key="3">
    <source>
        <dbReference type="ARBA" id="ARBA00022737"/>
    </source>
</evidence>
<feature type="domain" description="DUF5801" evidence="5">
    <location>
        <begin position="266"/>
        <end position="393"/>
    </location>
</feature>
<evidence type="ECO:0000313" key="6">
    <source>
        <dbReference type="EMBL" id="MYZ53757.1"/>
    </source>
</evidence>
<reference evidence="6 7" key="1">
    <citation type="submission" date="2019-09" db="EMBL/GenBank/DDBJ databases">
        <title>Identification of Malikia spinosa a prominent benzene-, toluene-, and ethylbenzene-degrading bacterium: enrichment, isolation and whole genome sequencing.</title>
        <authorList>
            <person name="Tancsics A."/>
            <person name="Revesz F."/>
            <person name="Kriszt B."/>
        </authorList>
    </citation>
    <scope>NUCLEOTIDE SEQUENCE [LARGE SCALE GENOMIC DNA]</scope>
    <source>
        <strain evidence="6 7">AB6</strain>
    </source>
</reference>
<dbReference type="PROSITE" id="PS00330">
    <property type="entry name" value="HEMOLYSIN_CALCIUM"/>
    <property type="match status" value="1"/>
</dbReference>
<dbReference type="Gene3D" id="2.150.10.10">
    <property type="entry name" value="Serralysin-like metalloprotease, C-terminal"/>
    <property type="match status" value="1"/>
</dbReference>
<dbReference type="InterPro" id="IPR018511">
    <property type="entry name" value="Hemolysin-typ_Ca-bd_CS"/>
</dbReference>
<dbReference type="InterPro" id="IPR019960">
    <property type="entry name" value="T1SS_VCA0849"/>
</dbReference>
<evidence type="ECO:0000256" key="2">
    <source>
        <dbReference type="ARBA" id="ARBA00022525"/>
    </source>
</evidence>
<gene>
    <name evidence="6" type="ORF">F5985_16890</name>
</gene>
<feature type="domain" description="Peptidase M10 serralysin C-terminal" evidence="4">
    <location>
        <begin position="567"/>
        <end position="666"/>
    </location>
</feature>
<feature type="non-terminal residue" evidence="6">
    <location>
        <position position="1"/>
    </location>
</feature>
<dbReference type="PRINTS" id="PR00313">
    <property type="entry name" value="CABNDNGRPT"/>
</dbReference>
<dbReference type="Proteomes" id="UP000481947">
    <property type="component" value="Unassembled WGS sequence"/>
</dbReference>
<name>A0A7C9MWP7_9BURK</name>
<evidence type="ECO:0000259" key="4">
    <source>
        <dbReference type="Pfam" id="PF08548"/>
    </source>
</evidence>
<protein>
    <submittedName>
        <fullName evidence="6">Type I secretion C-terminal target domain-containing protein</fullName>
    </submittedName>
</protein>
<dbReference type="GO" id="GO:0005615">
    <property type="term" value="C:extracellular space"/>
    <property type="evidence" value="ECO:0007669"/>
    <property type="project" value="InterPro"/>
</dbReference>
<proteinExistence type="predicted"/>
<sequence length="698" mass="71159">AGALLLRATVTDADGDVATHALDLSAGVFSLEDDGPSIAVSATAPAAASLQVDESLLGTNVSVSFANRFGNTPSYGADGAGTVGSAFALGIKSVGADSGLVDTLTGNHIYLYLSGNDVVGRVGSATTTPDPAGTVAFRVSNSGALVTLDQVTAIVHPTTQPNEAKSLSAADLITLTRTDTITDRDGDSNTGSNSINLGSAISFLDDGPTTTLTVKNTIFIPLSSVDETVGPDRYAPLESPDAGNNDDGMGWLGRVTTSVSGGLGLVNLFDVGGAYGADGAGTTNGTLSFTGIPPSGLETTLSSTAGGTITLFLESGVIVGRDANGGNPVFRIEIVNTASSGDPAVYELQTTLYEAIRHGDTALHDESIDLLMTAGEVNLNYQVIRTDGDGDRNNINSSIVLIDSSSSFFSFDDDGPMTDPSTSGQAVDSLGYLSFGTDGGYVESITLGSTTYAWNTSTNSIDVTGGPSSLIGFDAGTHLMQVTVGTGQFTVDMDDGRYNLLLTPAADFHLDVGYALVDNDGDHATGTLPIDLKVSQIGDSSGNTINGTAGSNDLLLGEDGNDILDGLSGDDLLVGGKDSDTMTGGDGADTFVWRRNDQGTGGSIDTITDFGNGQDRLDLRDLLQGEHQGAAAGTSGSLEQYLHFTTSGANTTIEVTIDPTISTAFGLSIVLQGVTLAGADDVSKISNLLAANKLVVDL</sequence>
<keyword evidence="2" id="KW-0964">Secreted</keyword>
<comment type="subcellular location">
    <subcellularLocation>
        <location evidence="1">Secreted</location>
    </subcellularLocation>
</comment>
<dbReference type="EMBL" id="VYSB01000028">
    <property type="protein sequence ID" value="MYZ53757.1"/>
    <property type="molecule type" value="Genomic_DNA"/>
</dbReference>
<dbReference type="Pfam" id="PF08548">
    <property type="entry name" value="Peptidase_M10_C"/>
    <property type="match status" value="1"/>
</dbReference>
<comment type="caution">
    <text evidence="6">The sequence shown here is derived from an EMBL/GenBank/DDBJ whole genome shotgun (WGS) entry which is preliminary data.</text>
</comment>